<dbReference type="GO" id="GO:0008168">
    <property type="term" value="F:methyltransferase activity"/>
    <property type="evidence" value="ECO:0007669"/>
    <property type="project" value="UniProtKB-KW"/>
</dbReference>
<dbReference type="PATRIC" id="fig|1227496.3.peg.1316"/>
<evidence type="ECO:0000313" key="4">
    <source>
        <dbReference type="Proteomes" id="UP000011632"/>
    </source>
</evidence>
<keyword evidence="3" id="KW-0808">Transferase</keyword>
<dbReference type="Pfam" id="PF13649">
    <property type="entry name" value="Methyltransf_25"/>
    <property type="match status" value="1"/>
</dbReference>
<dbReference type="AlphaFoldDB" id="L9Y4S6"/>
<feature type="compositionally biased region" description="Acidic residues" evidence="1">
    <location>
        <begin position="149"/>
        <end position="169"/>
    </location>
</feature>
<dbReference type="STRING" id="1227496.C489_06513"/>
<dbReference type="InterPro" id="IPR029063">
    <property type="entry name" value="SAM-dependent_MTases_sf"/>
</dbReference>
<evidence type="ECO:0000256" key="1">
    <source>
        <dbReference type="SAM" id="MobiDB-lite"/>
    </source>
</evidence>
<proteinExistence type="predicted"/>
<reference evidence="3 4" key="1">
    <citation type="journal article" date="2014" name="PLoS Genet.">
        <title>Phylogenetically driven sequencing of extremely halophilic archaea reveals strategies for static and dynamic osmo-response.</title>
        <authorList>
            <person name="Becker E.A."/>
            <person name="Seitzer P.M."/>
            <person name="Tritt A."/>
            <person name="Larsen D."/>
            <person name="Krusor M."/>
            <person name="Yao A.I."/>
            <person name="Wu D."/>
            <person name="Madern D."/>
            <person name="Eisen J.A."/>
            <person name="Darling A.E."/>
            <person name="Facciotti M.T."/>
        </authorList>
    </citation>
    <scope>NUCLEOTIDE SEQUENCE [LARGE SCALE GENOMIC DNA]</scope>
    <source>
        <strain evidence="3 4">JCM 10478</strain>
    </source>
</reference>
<dbReference type="Proteomes" id="UP000011632">
    <property type="component" value="Unassembled WGS sequence"/>
</dbReference>
<dbReference type="CDD" id="cd02440">
    <property type="entry name" value="AdoMet_MTases"/>
    <property type="match status" value="1"/>
</dbReference>
<evidence type="ECO:0000259" key="2">
    <source>
        <dbReference type="Pfam" id="PF13649"/>
    </source>
</evidence>
<keyword evidence="3" id="KW-0489">Methyltransferase</keyword>
<keyword evidence="4" id="KW-1185">Reference proteome</keyword>
<evidence type="ECO:0000313" key="3">
    <source>
        <dbReference type="EMBL" id="ELY68732.1"/>
    </source>
</evidence>
<dbReference type="GO" id="GO:0032259">
    <property type="term" value="P:methylation"/>
    <property type="evidence" value="ECO:0007669"/>
    <property type="project" value="UniProtKB-KW"/>
</dbReference>
<dbReference type="OrthoDB" id="6243at2157"/>
<accession>L9Y4S6</accession>
<feature type="region of interest" description="Disordered" evidence="1">
    <location>
        <begin position="148"/>
        <end position="170"/>
    </location>
</feature>
<sequence>MNSNEVRRQWAERSGAYSPEYYAHYGPDQRSESIHGILDRFVDRDAAVLELGCSSGRHLAHLHEQGFENLHGIDVNEDAFDVMEENYPDLAATGTFYHDTIEDTVGDFADDQFDVVYSVETLQHLHPDVEWVLEDLTRITADLLITVENEGENDDGDSDDNQPDSDDLDVSYVNDDFPLYHRDWNQVFTDLGLLEVEAESGKRDTVRAFRTAQK</sequence>
<dbReference type="SUPFAM" id="SSF53335">
    <property type="entry name" value="S-adenosyl-L-methionine-dependent methyltransferases"/>
    <property type="match status" value="1"/>
</dbReference>
<gene>
    <name evidence="3" type="ORF">C489_06513</name>
</gene>
<feature type="domain" description="Methyltransferase" evidence="2">
    <location>
        <begin position="48"/>
        <end position="140"/>
    </location>
</feature>
<comment type="caution">
    <text evidence="3">The sequence shown here is derived from an EMBL/GenBank/DDBJ whole genome shotgun (WGS) entry which is preliminary data.</text>
</comment>
<organism evidence="3 4">
    <name type="scientific">Natrinema versiforme JCM 10478</name>
    <dbReference type="NCBI Taxonomy" id="1227496"/>
    <lineage>
        <taxon>Archaea</taxon>
        <taxon>Methanobacteriati</taxon>
        <taxon>Methanobacteriota</taxon>
        <taxon>Stenosarchaea group</taxon>
        <taxon>Halobacteria</taxon>
        <taxon>Halobacteriales</taxon>
        <taxon>Natrialbaceae</taxon>
        <taxon>Natrinema</taxon>
    </lineage>
</organism>
<dbReference type="InterPro" id="IPR041698">
    <property type="entry name" value="Methyltransf_25"/>
</dbReference>
<name>L9Y4S6_9EURY</name>
<dbReference type="Gene3D" id="3.40.50.150">
    <property type="entry name" value="Vaccinia Virus protein VP39"/>
    <property type="match status" value="1"/>
</dbReference>
<dbReference type="RefSeq" id="WP_006430359.1">
    <property type="nucleotide sequence ID" value="NZ_AOID01000021.1"/>
</dbReference>
<protein>
    <submittedName>
        <fullName evidence="3">Methyltransferase type 11</fullName>
    </submittedName>
</protein>
<dbReference type="EMBL" id="AOID01000021">
    <property type="protein sequence ID" value="ELY68732.1"/>
    <property type="molecule type" value="Genomic_DNA"/>
</dbReference>